<organism evidence="1 2">
    <name type="scientific">Clostridium pasteurianum DSM 525 = ATCC 6013</name>
    <dbReference type="NCBI Taxonomy" id="1262449"/>
    <lineage>
        <taxon>Bacteria</taxon>
        <taxon>Bacillati</taxon>
        <taxon>Bacillota</taxon>
        <taxon>Clostridia</taxon>
        <taxon>Eubacteriales</taxon>
        <taxon>Clostridiaceae</taxon>
        <taxon>Clostridium</taxon>
    </lineage>
</organism>
<gene>
    <name evidence="1" type="ORF">CP6013_02400</name>
</gene>
<evidence type="ECO:0008006" key="3">
    <source>
        <dbReference type="Google" id="ProtNLM"/>
    </source>
</evidence>
<sequence length="105" mass="12096">MAISNWVFSDEPNVMVITTRNIINNINPILSVWHDEEDRMWQFLDGTDVNEEDAMIVSLEKIVDIDNSVEEVSNLPLGWVAWREQKGSAWRSKKALHGRSNVDDL</sequence>
<reference evidence="1 2" key="1">
    <citation type="journal article" name="Genome Announc.">
        <title>Improved Draft Genome Sequence of Clostridium pasteurianum Strain ATCC 6013 (DSM 525) Using a Hybrid Next-Generation Sequencing Approach.</title>
        <authorList>
            <person name="Pyne M.E."/>
            <person name="Utturkar S."/>
            <person name="Brown S.D."/>
            <person name="Moo-Young M."/>
            <person name="Chung D.A."/>
            <person name="Chou C.P."/>
        </authorList>
    </citation>
    <scope>NUCLEOTIDE SEQUENCE [LARGE SCALE GENOMIC DNA]</scope>
    <source>
        <strain evidence="1 2">ATCC 6013</strain>
    </source>
</reference>
<comment type="caution">
    <text evidence="1">The sequence shown here is derived from an EMBL/GenBank/DDBJ whole genome shotgun (WGS) entry which is preliminary data.</text>
</comment>
<accession>A0A837SA46</accession>
<dbReference type="AlphaFoldDB" id="A0A837SA46"/>
<evidence type="ECO:0000313" key="1">
    <source>
        <dbReference type="EMBL" id="KRU13152.1"/>
    </source>
</evidence>
<protein>
    <recommendedName>
        <fullName evidence="3">DUF2185 domain-containing protein</fullName>
    </recommendedName>
</protein>
<dbReference type="EMBL" id="JPGY02000001">
    <property type="protein sequence ID" value="KRU13152.1"/>
    <property type="molecule type" value="Genomic_DNA"/>
</dbReference>
<dbReference type="RefSeq" id="WP_081042502.1">
    <property type="nucleotide sequence ID" value="NZ_JPGY02000001.1"/>
</dbReference>
<name>A0A837SA46_CLOPA</name>
<dbReference type="Proteomes" id="UP000028042">
    <property type="component" value="Unassembled WGS sequence"/>
</dbReference>
<proteinExistence type="predicted"/>
<evidence type="ECO:0000313" key="2">
    <source>
        <dbReference type="Proteomes" id="UP000028042"/>
    </source>
</evidence>